<dbReference type="Pfam" id="PF13561">
    <property type="entry name" value="adh_short_C2"/>
    <property type="match status" value="1"/>
</dbReference>
<dbReference type="OrthoDB" id="118015at2"/>
<evidence type="ECO:0000256" key="1">
    <source>
        <dbReference type="ARBA" id="ARBA00006484"/>
    </source>
</evidence>
<keyword evidence="4" id="KW-1185">Reference proteome</keyword>
<reference evidence="3 4" key="1">
    <citation type="submission" date="2018-10" db="EMBL/GenBank/DDBJ databases">
        <title>Robbsia sp. DHC34, isolated from soil.</title>
        <authorList>
            <person name="Gao Z.-H."/>
            <person name="Qiu L.-H."/>
        </authorList>
    </citation>
    <scope>NUCLEOTIDE SEQUENCE [LARGE SCALE GENOMIC DNA]</scope>
    <source>
        <strain evidence="3 4">DHC34</strain>
    </source>
</reference>
<comment type="caution">
    <text evidence="3">The sequence shown here is derived from an EMBL/GenBank/DDBJ whole genome shotgun (WGS) entry which is preliminary data.</text>
</comment>
<dbReference type="Gene3D" id="3.40.50.720">
    <property type="entry name" value="NAD(P)-binding Rossmann-like Domain"/>
    <property type="match status" value="2"/>
</dbReference>
<dbReference type="InterPro" id="IPR020904">
    <property type="entry name" value="Sc_DH/Rdtase_CS"/>
</dbReference>
<comment type="similarity">
    <text evidence="1">Belongs to the short-chain dehydrogenases/reductases (SDR) family.</text>
</comment>
<proteinExistence type="inferred from homology"/>
<dbReference type="RefSeq" id="WP_121083602.1">
    <property type="nucleotide sequence ID" value="NZ_RBZU01000001.1"/>
</dbReference>
<dbReference type="AlphaFoldDB" id="A0A494YBD9"/>
<protein>
    <submittedName>
        <fullName evidence="3">SDR family oxidoreductase</fullName>
    </submittedName>
</protein>
<dbReference type="Proteomes" id="UP000270342">
    <property type="component" value="Unassembled WGS sequence"/>
</dbReference>
<dbReference type="InterPro" id="IPR051122">
    <property type="entry name" value="SDR_DHRS6-like"/>
</dbReference>
<accession>A0A494YBD9</accession>
<organism evidence="3 4">
    <name type="scientific">Pararobbsia silviterrae</name>
    <dbReference type="NCBI Taxonomy" id="1792498"/>
    <lineage>
        <taxon>Bacteria</taxon>
        <taxon>Pseudomonadati</taxon>
        <taxon>Pseudomonadota</taxon>
        <taxon>Betaproteobacteria</taxon>
        <taxon>Burkholderiales</taxon>
        <taxon>Burkholderiaceae</taxon>
        <taxon>Pararobbsia</taxon>
    </lineage>
</organism>
<sequence>MTASQRVAVFGASGAIGGAIAEWFAARGDDVVAISRSGKGPASPNIRCVSWDGAGALPEIGAPVSAAVWAQGANCTDSIHTFDLEAHQAMYAANVTYIMTSLQALLARDLVAAGGRLCIISSIWQNIARQNKLSYCVTKAALQGLVQSLAIDLGASGYLVNAVLPGALDTPMTRANLSPEQIAKLEGMTPLGTLPALDDVTHLVGYLCSPANTGITGQFVSADKGFSRARIL</sequence>
<evidence type="ECO:0000256" key="2">
    <source>
        <dbReference type="ARBA" id="ARBA00023002"/>
    </source>
</evidence>
<dbReference type="GO" id="GO:0016491">
    <property type="term" value="F:oxidoreductase activity"/>
    <property type="evidence" value="ECO:0007669"/>
    <property type="project" value="UniProtKB-KW"/>
</dbReference>
<dbReference type="SUPFAM" id="SSF51735">
    <property type="entry name" value="NAD(P)-binding Rossmann-fold domains"/>
    <property type="match status" value="1"/>
</dbReference>
<dbReference type="PRINTS" id="PR00081">
    <property type="entry name" value="GDHRDH"/>
</dbReference>
<dbReference type="PROSITE" id="PS00061">
    <property type="entry name" value="ADH_SHORT"/>
    <property type="match status" value="1"/>
</dbReference>
<dbReference type="PANTHER" id="PTHR43477:SF1">
    <property type="entry name" value="DIHYDROANTICAPSIN 7-DEHYDROGENASE"/>
    <property type="match status" value="1"/>
</dbReference>
<name>A0A494YBD9_9BURK</name>
<dbReference type="InterPro" id="IPR002347">
    <property type="entry name" value="SDR_fam"/>
</dbReference>
<evidence type="ECO:0000313" key="4">
    <source>
        <dbReference type="Proteomes" id="UP000270342"/>
    </source>
</evidence>
<evidence type="ECO:0000313" key="3">
    <source>
        <dbReference type="EMBL" id="RKP59070.1"/>
    </source>
</evidence>
<dbReference type="CDD" id="cd05233">
    <property type="entry name" value="SDR_c"/>
    <property type="match status" value="1"/>
</dbReference>
<dbReference type="InterPro" id="IPR036291">
    <property type="entry name" value="NAD(P)-bd_dom_sf"/>
</dbReference>
<gene>
    <name evidence="3" type="ORF">D7S86_03925</name>
</gene>
<keyword evidence="2" id="KW-0560">Oxidoreductase</keyword>
<dbReference type="EMBL" id="RBZU01000001">
    <property type="protein sequence ID" value="RKP59070.1"/>
    <property type="molecule type" value="Genomic_DNA"/>
</dbReference>
<dbReference type="PANTHER" id="PTHR43477">
    <property type="entry name" value="DIHYDROANTICAPSIN 7-DEHYDROGENASE"/>
    <property type="match status" value="1"/>
</dbReference>